<sequence length="824" mass="94230">MLSRSKNVITGGTFIQVNSPGKGKQRSKQYLCCLITKSLAEHHLVGGYERLENAAAPAAFHDSAERGDPPKCHPNTRVAVTEKIMSWILSLDPETRNALIMWIYGPAGSGKSAIAQTIAERCAEEGLLLASFFFFRSDPTRNHPRSFIPTIAYQIAAHLPSFRERVVEKIDADPHIFNRSMAKQIVGLIIEPLQHLVSLGFFNEPNSMRLIIVDGLDECEDRSGQVEILRTISDSFQRHHLPLNFLIVSRPEYDISNAFAAGYLQETTFRLALDSEYQASDDIKFFLRDEFVDIRENHPLKSRIPDDWPTEEVLDDLVNKSSGQFIYAATVTKFVKSTRHRPPNRLDIILGLHPAASTRDMPFSELDALYYHIFLSVQDLETVLLILAWDMISRKAYHGRRSWIVSWMEGIFSLSPGEIHLLFCDLPSIVDIRTGYRGEKLHYFHASLEDFFLTNHGQRSCILILLNDLLILPADYFNTPQVRIPTMHTDIHSFFDTLEFFLEHALPTVELRQEILNFDITKYICSSFGHEVCWYMPKLLDFVKGSKFIDASALIVNQIQLFERYSINQLDVYYSDPRLLLAIAIIGSSFICAPGGHDFNLDACWMDGQGIHRLFSIDHTLRNIDQNGLLCLPLQSDTNGIMPGMYFNFLASFLNDKTRAGVHALDSVKYGTAALYALRYICDHSPKYQKFVARYANRHNLIFKDTPWKWRQAKTWAKGASQRVLKRCNQWRSLDPRYRFFYSQATKSHMHWVHMLCEGPYGHAAKFGLDRLPGLLTRAGRSEELIQFAAQRSFGPISSLFQQESKTARRAIANYLTRMEFGDA</sequence>
<evidence type="ECO:0000313" key="4">
    <source>
        <dbReference type="Proteomes" id="UP000027222"/>
    </source>
</evidence>
<dbReference type="Pfam" id="PF24883">
    <property type="entry name" value="NPHP3_N"/>
    <property type="match status" value="1"/>
</dbReference>
<name>A0A067TAV4_GALM3</name>
<dbReference type="HOGENOM" id="CLU_000288_6_10_1"/>
<dbReference type="Proteomes" id="UP000027222">
    <property type="component" value="Unassembled WGS sequence"/>
</dbReference>
<dbReference type="InterPro" id="IPR056884">
    <property type="entry name" value="NPHP3-like_N"/>
</dbReference>
<dbReference type="OrthoDB" id="2157156at2759"/>
<protein>
    <recommendedName>
        <fullName evidence="2">Nephrocystin 3-like N-terminal domain-containing protein</fullName>
    </recommendedName>
</protein>
<dbReference type="InterPro" id="IPR027417">
    <property type="entry name" value="P-loop_NTPase"/>
</dbReference>
<proteinExistence type="predicted"/>
<keyword evidence="1" id="KW-0677">Repeat</keyword>
<keyword evidence="4" id="KW-1185">Reference proteome</keyword>
<dbReference type="PANTHER" id="PTHR10039">
    <property type="entry name" value="AMELOGENIN"/>
    <property type="match status" value="1"/>
</dbReference>
<evidence type="ECO:0000313" key="3">
    <source>
        <dbReference type="EMBL" id="KDR80291.1"/>
    </source>
</evidence>
<reference evidence="4" key="1">
    <citation type="journal article" date="2014" name="Proc. Natl. Acad. Sci. U.S.A.">
        <title>Extensive sampling of basidiomycete genomes demonstrates inadequacy of the white-rot/brown-rot paradigm for wood decay fungi.</title>
        <authorList>
            <person name="Riley R."/>
            <person name="Salamov A.A."/>
            <person name="Brown D.W."/>
            <person name="Nagy L.G."/>
            <person name="Floudas D."/>
            <person name="Held B.W."/>
            <person name="Levasseur A."/>
            <person name="Lombard V."/>
            <person name="Morin E."/>
            <person name="Otillar R."/>
            <person name="Lindquist E.A."/>
            <person name="Sun H."/>
            <person name="LaButti K.M."/>
            <person name="Schmutz J."/>
            <person name="Jabbour D."/>
            <person name="Luo H."/>
            <person name="Baker S.E."/>
            <person name="Pisabarro A.G."/>
            <person name="Walton J.D."/>
            <person name="Blanchette R.A."/>
            <person name="Henrissat B."/>
            <person name="Martin F."/>
            <person name="Cullen D."/>
            <person name="Hibbett D.S."/>
            <person name="Grigoriev I.V."/>
        </authorList>
    </citation>
    <scope>NUCLEOTIDE SEQUENCE [LARGE SCALE GENOMIC DNA]</scope>
    <source>
        <strain evidence="4">CBS 339.88</strain>
    </source>
</reference>
<dbReference type="STRING" id="685588.A0A067TAV4"/>
<accession>A0A067TAV4</accession>
<organism evidence="3 4">
    <name type="scientific">Galerina marginata (strain CBS 339.88)</name>
    <dbReference type="NCBI Taxonomy" id="685588"/>
    <lineage>
        <taxon>Eukaryota</taxon>
        <taxon>Fungi</taxon>
        <taxon>Dikarya</taxon>
        <taxon>Basidiomycota</taxon>
        <taxon>Agaricomycotina</taxon>
        <taxon>Agaricomycetes</taxon>
        <taxon>Agaricomycetidae</taxon>
        <taxon>Agaricales</taxon>
        <taxon>Agaricineae</taxon>
        <taxon>Strophariaceae</taxon>
        <taxon>Galerina</taxon>
    </lineage>
</organism>
<dbReference type="Gene3D" id="3.40.50.300">
    <property type="entry name" value="P-loop containing nucleotide triphosphate hydrolases"/>
    <property type="match status" value="1"/>
</dbReference>
<feature type="domain" description="Nephrocystin 3-like N-terminal" evidence="2">
    <location>
        <begin position="96"/>
        <end position="250"/>
    </location>
</feature>
<dbReference type="EMBL" id="KL142372">
    <property type="protein sequence ID" value="KDR80291.1"/>
    <property type="molecule type" value="Genomic_DNA"/>
</dbReference>
<dbReference type="SUPFAM" id="SSF52540">
    <property type="entry name" value="P-loop containing nucleoside triphosphate hydrolases"/>
    <property type="match status" value="1"/>
</dbReference>
<dbReference type="AlphaFoldDB" id="A0A067TAV4"/>
<gene>
    <name evidence="3" type="ORF">GALMADRAFT_136799</name>
</gene>
<evidence type="ECO:0000256" key="1">
    <source>
        <dbReference type="ARBA" id="ARBA00022737"/>
    </source>
</evidence>
<evidence type="ECO:0000259" key="2">
    <source>
        <dbReference type="Pfam" id="PF24883"/>
    </source>
</evidence>
<dbReference type="PANTHER" id="PTHR10039:SF17">
    <property type="entry name" value="FUNGAL STAND N-TERMINAL GOODBYE DOMAIN-CONTAINING PROTEIN-RELATED"/>
    <property type="match status" value="1"/>
</dbReference>